<evidence type="ECO:0000256" key="2">
    <source>
        <dbReference type="ARBA" id="ARBA00004496"/>
    </source>
</evidence>
<feature type="region of interest" description="Disordered" evidence="8">
    <location>
        <begin position="145"/>
        <end position="189"/>
    </location>
</feature>
<dbReference type="Proteomes" id="UP000696485">
    <property type="component" value="Unassembled WGS sequence"/>
</dbReference>
<feature type="region of interest" description="Disordered" evidence="8">
    <location>
        <begin position="203"/>
        <end position="241"/>
    </location>
</feature>
<sequence length="273" mass="29334">MDQPSENVNAWESDHDDVWGDDDNVSYDRAIAEKEWSRLHETFGNTGYREGIEEGKEGTLQQGFNQGWSEGVQYGHELGRLRGLISPLLEYVQSSAEKSSSICASKQISPEDLKQWIEEAAAVVKELVELDIAKVFDKAYFDDGRGPKSALSSEETASDNKSKSSEDGCCGGSKKGSQGDACCKSKTTPSPSVVAEEVEIQASESGSGCCGGKSAGSCSSSKANDAHSHKDGTILPSGLPAISSRPDQVLAHYKSRVRTLLKVFQMDSLVDLA</sequence>
<gene>
    <name evidence="10" type="ORF">BG006_011129</name>
</gene>
<organism evidence="10 11">
    <name type="scientific">Podila minutissima</name>
    <dbReference type="NCBI Taxonomy" id="64525"/>
    <lineage>
        <taxon>Eukaryota</taxon>
        <taxon>Fungi</taxon>
        <taxon>Fungi incertae sedis</taxon>
        <taxon>Mucoromycota</taxon>
        <taxon>Mortierellomycotina</taxon>
        <taxon>Mortierellomycetes</taxon>
        <taxon>Mortierellales</taxon>
        <taxon>Mortierellaceae</taxon>
        <taxon>Podila</taxon>
    </lineage>
</organism>
<dbReference type="PANTHER" id="PTHR18829:SF0">
    <property type="entry name" value="PROTEIN YAE1 HOMOLOG"/>
    <property type="match status" value="1"/>
</dbReference>
<dbReference type="GO" id="GO:0005634">
    <property type="term" value="C:nucleus"/>
    <property type="evidence" value="ECO:0007669"/>
    <property type="project" value="UniProtKB-SubCell"/>
</dbReference>
<proteinExistence type="inferred from homology"/>
<name>A0A9P5SC94_9FUNG</name>
<accession>A0A9P5SC94</accession>
<evidence type="ECO:0000256" key="8">
    <source>
        <dbReference type="SAM" id="MobiDB-lite"/>
    </source>
</evidence>
<evidence type="ECO:0000259" key="9">
    <source>
        <dbReference type="Pfam" id="PF09811"/>
    </source>
</evidence>
<reference evidence="10" key="1">
    <citation type="journal article" date="2020" name="Fungal Divers.">
        <title>Resolving the Mortierellaceae phylogeny through synthesis of multi-gene phylogenetics and phylogenomics.</title>
        <authorList>
            <person name="Vandepol N."/>
            <person name="Liber J."/>
            <person name="Desiro A."/>
            <person name="Na H."/>
            <person name="Kennedy M."/>
            <person name="Barry K."/>
            <person name="Grigoriev I.V."/>
            <person name="Miller A.N."/>
            <person name="O'Donnell K."/>
            <person name="Stajich J.E."/>
            <person name="Bonito G."/>
        </authorList>
    </citation>
    <scope>NUCLEOTIDE SEQUENCE</scope>
    <source>
        <strain evidence="10">NVP1</strain>
    </source>
</reference>
<feature type="domain" description="Essential protein Yae1 N-terminal" evidence="9">
    <location>
        <begin position="47"/>
        <end position="84"/>
    </location>
</feature>
<comment type="similarity">
    <text evidence="3">Belongs to the YAE1 family.</text>
</comment>
<comment type="caution">
    <text evidence="10">The sequence shown here is derived from an EMBL/GenBank/DDBJ whole genome shotgun (WGS) entry which is preliminary data.</text>
</comment>
<keyword evidence="6" id="KW-0963">Cytoplasm</keyword>
<dbReference type="InterPro" id="IPR019191">
    <property type="entry name" value="Essential_protein_Yae1_N"/>
</dbReference>
<evidence type="ECO:0000256" key="1">
    <source>
        <dbReference type="ARBA" id="ARBA00004123"/>
    </source>
</evidence>
<protein>
    <recommendedName>
        <fullName evidence="5">Protein YAE1</fullName>
    </recommendedName>
    <alternativeName>
        <fullName evidence="4">Protein yae1</fullName>
    </alternativeName>
</protein>
<evidence type="ECO:0000313" key="11">
    <source>
        <dbReference type="Proteomes" id="UP000696485"/>
    </source>
</evidence>
<dbReference type="Pfam" id="PF09811">
    <property type="entry name" value="Yae1_N"/>
    <property type="match status" value="1"/>
</dbReference>
<evidence type="ECO:0000256" key="5">
    <source>
        <dbReference type="ARBA" id="ARBA00018400"/>
    </source>
</evidence>
<evidence type="ECO:0000256" key="4">
    <source>
        <dbReference type="ARBA" id="ARBA00017286"/>
    </source>
</evidence>
<feature type="region of interest" description="Disordered" evidence="8">
    <location>
        <begin position="1"/>
        <end position="23"/>
    </location>
</feature>
<comment type="subcellular location">
    <subcellularLocation>
        <location evidence="2">Cytoplasm</location>
    </subcellularLocation>
    <subcellularLocation>
        <location evidence="1">Nucleus</location>
    </subcellularLocation>
</comment>
<feature type="compositionally biased region" description="Polar residues" evidence="8">
    <location>
        <begin position="1"/>
        <end position="10"/>
    </location>
</feature>
<dbReference type="AlphaFoldDB" id="A0A9P5SC94"/>
<dbReference type="InterPro" id="IPR038881">
    <property type="entry name" value="Yae1-like"/>
</dbReference>
<evidence type="ECO:0000256" key="3">
    <source>
        <dbReference type="ARBA" id="ARBA00007096"/>
    </source>
</evidence>
<keyword evidence="7" id="KW-0539">Nucleus</keyword>
<keyword evidence="11" id="KW-1185">Reference proteome</keyword>
<evidence type="ECO:0000256" key="6">
    <source>
        <dbReference type="ARBA" id="ARBA00022490"/>
    </source>
</evidence>
<dbReference type="PANTHER" id="PTHR18829">
    <property type="entry name" value="PROTEIN YAE1 HOMOLOG"/>
    <property type="match status" value="1"/>
</dbReference>
<evidence type="ECO:0000313" key="10">
    <source>
        <dbReference type="EMBL" id="KAF9325404.1"/>
    </source>
</evidence>
<evidence type="ECO:0000256" key="7">
    <source>
        <dbReference type="ARBA" id="ARBA00023242"/>
    </source>
</evidence>
<dbReference type="EMBL" id="JAAAUY010000930">
    <property type="protein sequence ID" value="KAF9325404.1"/>
    <property type="molecule type" value="Genomic_DNA"/>
</dbReference>
<dbReference type="GO" id="GO:0005737">
    <property type="term" value="C:cytoplasm"/>
    <property type="evidence" value="ECO:0007669"/>
    <property type="project" value="UniProtKB-SubCell"/>
</dbReference>